<protein>
    <recommendedName>
        <fullName evidence="6">Calcium-binding protein</fullName>
    </recommendedName>
</protein>
<evidence type="ECO:0000256" key="3">
    <source>
        <dbReference type="SAM" id="MobiDB-lite"/>
    </source>
</evidence>
<dbReference type="PANTHER" id="PTHR38340:SF1">
    <property type="entry name" value="S-LAYER PROTEIN"/>
    <property type="match status" value="1"/>
</dbReference>
<dbReference type="Gene3D" id="2.150.10.10">
    <property type="entry name" value="Serralysin-like metalloprotease, C-terminal"/>
    <property type="match status" value="1"/>
</dbReference>
<proteinExistence type="predicted"/>
<evidence type="ECO:0000256" key="2">
    <source>
        <dbReference type="ARBA" id="ARBA00022525"/>
    </source>
</evidence>
<dbReference type="Pfam" id="PF00353">
    <property type="entry name" value="HemolysinCabind"/>
    <property type="match status" value="2"/>
</dbReference>
<gene>
    <name evidence="4" type="ORF">GU920_07095</name>
</gene>
<dbReference type="InterPro" id="IPR001343">
    <property type="entry name" value="Hemolysn_Ca-bd"/>
</dbReference>
<reference evidence="5" key="1">
    <citation type="submission" date="2020-01" db="EMBL/GenBank/DDBJ databases">
        <title>Sphingomonas sp. strain CSW-10.</title>
        <authorList>
            <person name="Chen W.-M."/>
        </authorList>
    </citation>
    <scope>NUCLEOTIDE SEQUENCE [LARGE SCALE GENOMIC DNA]</scope>
    <source>
        <strain evidence="5">CCP-1</strain>
    </source>
</reference>
<dbReference type="PANTHER" id="PTHR38340">
    <property type="entry name" value="S-LAYER PROTEIN"/>
    <property type="match status" value="1"/>
</dbReference>
<keyword evidence="5" id="KW-1185">Reference proteome</keyword>
<dbReference type="InterPro" id="IPR011049">
    <property type="entry name" value="Serralysin-like_metalloprot_C"/>
</dbReference>
<comment type="subcellular location">
    <subcellularLocation>
        <location evidence="1">Secreted</location>
    </subcellularLocation>
</comment>
<evidence type="ECO:0008006" key="6">
    <source>
        <dbReference type="Google" id="ProtNLM"/>
    </source>
</evidence>
<keyword evidence="2" id="KW-0964">Secreted</keyword>
<dbReference type="InterPro" id="IPR050557">
    <property type="entry name" value="RTX_toxin/Mannuronan_C5-epim"/>
</dbReference>
<evidence type="ECO:0000313" key="4">
    <source>
        <dbReference type="EMBL" id="NBE07295.1"/>
    </source>
</evidence>
<sequence length="585" mass="59759">MRTADVTALANGGVLVAFGGASGQSAVIYTALLDTAGDTLGAISTQVIARTGGFASTLRRIEIDAARGDDAVITTHWFNANINNDGNFALATQRYDGAAPRGAPRPVNPDAPGENTTDNFSSVVLGNGRTLTFFTEPGVGQFGANLSNGIRMATFGANGALVGNPVQVIGESVINTILGLETNPEYPSAVLMRNGNIGLLYKESTPSGAAAIKFQVLTPAGTAVGSPVQIAGPTSLTSGSILPELIVLEGGRMVATWFDSLTGGYRGQILSGSGTPIGETFSLTTTGNQAFMAFDIVALGNGNFAVAFSDTTLGLSFGQIFDDEGEVLSNPFPLLDTVDGFNALGLLIGVVAQGDDLLAYALGTRGSSTIQQLDGQLFDGDGSLGRVVTGRNTNSTIDGGALDDRLDGAGGNDLLRGAGGQDVLIGGRGRDRLEGGAGTDQLFGDDSNDRLFGGDGTDILRGGAGNDQLNGGAGRDFLLGGTGRDTLTGGGGADVFLFNSSLEGVDVITDFSRAEGDKLRTPLTSFLPATVTSGAEVDPAAFGFFFNTATGMLSFDPDGVGARARVNLVELRGVTTLSAEDFLFI</sequence>
<dbReference type="PROSITE" id="PS00330">
    <property type="entry name" value="HEMOLYSIN_CALCIUM"/>
    <property type="match status" value="3"/>
</dbReference>
<accession>A0ABW9Y655</accession>
<dbReference type="InterPro" id="IPR018511">
    <property type="entry name" value="Hemolysin-typ_Ca-bd_CS"/>
</dbReference>
<organism evidence="4 5">
    <name type="scientific">Paragemmobacter ruber</name>
    <dbReference type="NCBI Taxonomy" id="1985673"/>
    <lineage>
        <taxon>Bacteria</taxon>
        <taxon>Pseudomonadati</taxon>
        <taxon>Pseudomonadota</taxon>
        <taxon>Alphaproteobacteria</taxon>
        <taxon>Rhodobacterales</taxon>
        <taxon>Paracoccaceae</taxon>
        <taxon>Paragemmobacter</taxon>
    </lineage>
</organism>
<comment type="caution">
    <text evidence="4">The sequence shown here is derived from an EMBL/GenBank/DDBJ whole genome shotgun (WGS) entry which is preliminary data.</text>
</comment>
<dbReference type="PRINTS" id="PR00313">
    <property type="entry name" value="CABNDNGRPT"/>
</dbReference>
<feature type="region of interest" description="Disordered" evidence="3">
    <location>
        <begin position="97"/>
        <end position="117"/>
    </location>
</feature>
<dbReference type="Proteomes" id="UP001517376">
    <property type="component" value="Unassembled WGS sequence"/>
</dbReference>
<dbReference type="SUPFAM" id="SSF51120">
    <property type="entry name" value="beta-Roll"/>
    <property type="match status" value="2"/>
</dbReference>
<evidence type="ECO:0000313" key="5">
    <source>
        <dbReference type="Proteomes" id="UP001517376"/>
    </source>
</evidence>
<evidence type="ECO:0000256" key="1">
    <source>
        <dbReference type="ARBA" id="ARBA00004613"/>
    </source>
</evidence>
<name>A0ABW9Y655_9RHOB</name>
<dbReference type="EMBL" id="JAAATW010000001">
    <property type="protein sequence ID" value="NBE07295.1"/>
    <property type="molecule type" value="Genomic_DNA"/>
</dbReference>